<proteinExistence type="predicted"/>
<gene>
    <name evidence="1" type="ORF">IX92_24080</name>
</gene>
<accession>A0AAJ3ETS9</accession>
<dbReference type="AlphaFoldDB" id="A0AAJ3ETS9"/>
<reference evidence="1 2" key="1">
    <citation type="submission" date="2014-10" db="EMBL/GenBank/DDBJ databases">
        <title>The Complete Genome Sequence for the Shellfish Pathogen Vibrio coralliilyticus RE98 Isolated from a Shellfish Hatchery.</title>
        <authorList>
            <person name="Richards G.P."/>
            <person name="Bono J.L."/>
            <person name="Watson M.A."/>
            <person name="Needleman D.S."/>
        </authorList>
    </citation>
    <scope>NUCLEOTIDE SEQUENCE [LARGE SCALE GENOMIC DNA]</scope>
    <source>
        <strain evidence="1 2">RE98</strain>
    </source>
</reference>
<protein>
    <submittedName>
        <fullName evidence="1">Uncharacterized protein</fullName>
    </submittedName>
</protein>
<name>A0AAJ3ETS9_9VIBR</name>
<organism evidence="1 2">
    <name type="scientific">Vibrio coralliilyticus</name>
    <dbReference type="NCBI Taxonomy" id="190893"/>
    <lineage>
        <taxon>Bacteria</taxon>
        <taxon>Pseudomonadati</taxon>
        <taxon>Pseudomonadota</taxon>
        <taxon>Gammaproteobacteria</taxon>
        <taxon>Vibrionales</taxon>
        <taxon>Vibrionaceae</taxon>
        <taxon>Vibrio</taxon>
    </lineage>
</organism>
<dbReference type="EMBL" id="CP009618">
    <property type="protein sequence ID" value="AIW22050.1"/>
    <property type="molecule type" value="Genomic_DNA"/>
</dbReference>
<evidence type="ECO:0000313" key="1">
    <source>
        <dbReference type="EMBL" id="AIW22050.1"/>
    </source>
</evidence>
<dbReference type="RefSeq" id="WP_006960113.1">
    <property type="nucleotide sequence ID" value="NZ_CP009618.1"/>
</dbReference>
<evidence type="ECO:0000313" key="2">
    <source>
        <dbReference type="Proteomes" id="UP000030081"/>
    </source>
</evidence>
<sequence>MTSNDTMKFDVNEQLKQIESFTERQQQDVQKLIAESQKRFGSGQVTESIDEVESAVTGMLDNIEGQLEQEISKINQQLQELLPNEIQ</sequence>
<dbReference type="KEGG" id="vcy:IX92_24080"/>
<keyword evidence="2" id="KW-1185">Reference proteome</keyword>
<dbReference type="Proteomes" id="UP000030081">
    <property type="component" value="Chromosome 2"/>
</dbReference>